<dbReference type="NCBIfam" id="TIGR00524">
    <property type="entry name" value="eIF-2B_rel"/>
    <property type="match status" value="1"/>
</dbReference>
<dbReference type="InterPro" id="IPR027363">
    <property type="entry name" value="M1Pi_N"/>
</dbReference>
<feature type="domain" description="Aminoglycoside phosphotransferase" evidence="14">
    <location>
        <begin position="437"/>
        <end position="671"/>
    </location>
</feature>
<dbReference type="FunFam" id="3.40.50.10470:FF:000003">
    <property type="entry name" value="Methylthioribose-1-phosphate isomerase"/>
    <property type="match status" value="1"/>
</dbReference>
<dbReference type="InterPro" id="IPR011559">
    <property type="entry name" value="Initiation_fac_2B_a/b/d"/>
</dbReference>
<evidence type="ECO:0000256" key="6">
    <source>
        <dbReference type="ARBA" id="ARBA00022741"/>
    </source>
</evidence>
<evidence type="ECO:0000256" key="10">
    <source>
        <dbReference type="ARBA" id="ARBA00023235"/>
    </source>
</evidence>
<evidence type="ECO:0000256" key="8">
    <source>
        <dbReference type="ARBA" id="ARBA00022840"/>
    </source>
</evidence>
<evidence type="ECO:0000256" key="1">
    <source>
        <dbReference type="ARBA" id="ARBA00010165"/>
    </source>
</evidence>
<keyword evidence="8" id="KW-0067">ATP-binding</keyword>
<protein>
    <recommendedName>
        <fullName evidence="12">Methylthioribose-1-phosphate isomerase</fullName>
        <shortName evidence="12">M1Pi</shortName>
        <shortName evidence="12">MTR-1-P isomerase</shortName>
        <ecNumber evidence="12">5.3.1.23</ecNumber>
    </recommendedName>
    <alternativeName>
        <fullName evidence="12">S-methyl-5-thioribose-1-phosphate isomerase</fullName>
    </alternativeName>
    <alternativeName>
        <fullName evidence="12">Translation initiation factor eIF-2B subunit alpha/beta/delta-like protein</fullName>
    </alternativeName>
</protein>
<dbReference type="EC" id="5.3.1.23" evidence="12"/>
<evidence type="ECO:0000256" key="4">
    <source>
        <dbReference type="ARBA" id="ARBA00022605"/>
    </source>
</evidence>
<dbReference type="PANTHER" id="PTHR34273">
    <property type="entry name" value="METHYLTHIORIBOSE KINASE"/>
    <property type="match status" value="1"/>
</dbReference>
<feature type="region of interest" description="Disordered" evidence="13">
    <location>
        <begin position="380"/>
        <end position="406"/>
    </location>
</feature>
<evidence type="ECO:0000313" key="15">
    <source>
        <dbReference type="EMBL" id="OAE33025.1"/>
    </source>
</evidence>
<dbReference type="InterPro" id="IPR009212">
    <property type="entry name" value="Methylthioribose_kinase"/>
</dbReference>
<feature type="compositionally biased region" description="Basic and acidic residues" evidence="13">
    <location>
        <begin position="397"/>
        <end position="406"/>
    </location>
</feature>
<dbReference type="NCBIfam" id="TIGR00512">
    <property type="entry name" value="salvage_mtnA"/>
    <property type="match status" value="1"/>
</dbReference>
<comment type="catalytic activity">
    <reaction evidence="12">
        <text>5-(methylsulfanyl)-alpha-D-ribose 1-phosphate = 5-(methylsulfanyl)-D-ribulose 1-phosphate</text>
        <dbReference type="Rhea" id="RHEA:19989"/>
        <dbReference type="ChEBI" id="CHEBI:58533"/>
        <dbReference type="ChEBI" id="CHEBI:58548"/>
        <dbReference type="EC" id="5.3.1.23"/>
    </reaction>
</comment>
<dbReference type="Pfam" id="PF01636">
    <property type="entry name" value="APH"/>
    <property type="match status" value="1"/>
</dbReference>
<dbReference type="Proteomes" id="UP000077202">
    <property type="component" value="Unassembled WGS sequence"/>
</dbReference>
<dbReference type="Pfam" id="PF01008">
    <property type="entry name" value="IF-2B"/>
    <property type="match status" value="1"/>
</dbReference>
<dbReference type="InterPro" id="IPR002575">
    <property type="entry name" value="Aminoglycoside_PTrfase"/>
</dbReference>
<name>A0A176WKY4_MARPO</name>
<gene>
    <name evidence="15" type="ORF">AXG93_1913s1270</name>
</gene>
<dbReference type="Gene3D" id="3.40.50.10470">
    <property type="entry name" value="Translation initiation factor eif-2b, domain 2"/>
    <property type="match status" value="1"/>
</dbReference>
<evidence type="ECO:0000256" key="11">
    <source>
        <dbReference type="ARBA" id="ARBA00023242"/>
    </source>
</evidence>
<keyword evidence="9 12" id="KW-0486">Methionine biosynthesis</keyword>
<dbReference type="Gene3D" id="3.90.1200.10">
    <property type="match status" value="1"/>
</dbReference>
<dbReference type="GO" id="GO:0005737">
    <property type="term" value="C:cytoplasm"/>
    <property type="evidence" value="ECO:0007669"/>
    <property type="project" value="UniProtKB-SubCell"/>
</dbReference>
<keyword evidence="16" id="KW-1185">Reference proteome</keyword>
<evidence type="ECO:0000259" key="14">
    <source>
        <dbReference type="Pfam" id="PF01636"/>
    </source>
</evidence>
<comment type="similarity">
    <text evidence="1">Belongs to the methylthioribose kinase family.</text>
</comment>
<comment type="pathway">
    <text evidence="12">Amino-acid biosynthesis; L-methionine biosynthesis via salvage pathway; L-methionine from S-methyl-5-thio-alpha-D-ribose 1-phosphate: step 1/6.</text>
</comment>
<evidence type="ECO:0000256" key="12">
    <source>
        <dbReference type="HAMAP-Rule" id="MF_03119"/>
    </source>
</evidence>
<keyword evidence="4 12" id="KW-0028">Amino-acid biosynthesis</keyword>
<sequence>MADDKSLEAIRYERGSLQLLDQKKLPHESVYVDVPDSDAAWLAIKDMVVRGAPAIAVTAALALAVELVNLQTSYQGDAKDAATFIEKRLKFLVSSRPTAVNLADASDKLQQLTSRASTLEGANAKTVFSCFVEAAEQMLVDDVVANKAIGDYGAKAILKAVGVQKNLCVLTHCNTGSLATAGYGTALGVVRSLFRQGKIETAYCTETRPYNQGSRLTAFELVHDEIPAVLIADSAAASLMASGRVHAVVVGADRIAANGDTANKIGTFSLALAAHQLGVPFFVAAPLTTVDLHISSGEEIVIEERSKTELTHAFGGAGHEIAAPGIGVWNPAFDVTPARYITGIITDTGVVWKDENSRLDVGGFASGNAEYAAVDAGATEVGKENGNKNGNSLPNGHQEEEERRKYRPLDEKAASEYLAMVAPLAERLGGSPQDWNIKEVGDGNMNFVYIVVGPRGSLVLKQALPYVRCVGESWAMTLERAYFEANALRKEFELVPEYVPEIFHFDHPMAVIAMRYCEPPHIILRKGLIQGIVYPRLADHMSDFTSKTLFFSSLLALDTHKHKMAAAQSYANVEMCRLTEQVIFSEPYMEAPNNRWTSPQLDEDVRALREDIELKAEIAELKARFCERTQALLHGDLHTGSIMVTETSTKVIDPEFSFYGPMGFDLGAFIANLILAYYSQDGHSATEGGREDYRGWILQTVSDFWTSFAAKFKREWDRSRDSPGDAYVPAVYNSPEVIELAQKRFMEELFCDSLGFAAAKMIRRIVGIAHVEDLESIANVDVRAKCERRALNCAKLLMKQRRKLSSIAEAQLKLRIVQALETPACRYTHSFARIEYICIIGTSEFTLRGNPMWCPISFCCRASREPSQETSTVMANANSLNLRREDAGRSLTFLGRKRAEQK</sequence>
<keyword evidence="3 12" id="KW-0963">Cytoplasm</keyword>
<dbReference type="SUPFAM" id="SSF100950">
    <property type="entry name" value="NagB/RpiA/CoA transferase-like"/>
    <property type="match status" value="1"/>
</dbReference>
<dbReference type="InterPro" id="IPR005251">
    <property type="entry name" value="IF-M1Pi"/>
</dbReference>
<dbReference type="Gene3D" id="1.20.120.420">
    <property type="entry name" value="translation initiation factor eif-2b, domain 1"/>
    <property type="match status" value="1"/>
</dbReference>
<dbReference type="HAMAP" id="MF_01678">
    <property type="entry name" value="Salvage_MtnA"/>
    <property type="match status" value="1"/>
</dbReference>
<feature type="site" description="Transition state stabilizer" evidence="12">
    <location>
        <position position="173"/>
    </location>
</feature>
<keyword evidence="11 12" id="KW-0539">Nucleus</keyword>
<dbReference type="Gene3D" id="3.30.200.20">
    <property type="entry name" value="Phosphorylase Kinase, domain 1"/>
    <property type="match status" value="1"/>
</dbReference>
<evidence type="ECO:0000256" key="5">
    <source>
        <dbReference type="ARBA" id="ARBA00022679"/>
    </source>
</evidence>
<keyword evidence="5" id="KW-0808">Transferase</keyword>
<organism evidence="15 16">
    <name type="scientific">Marchantia polymorpha subsp. ruderalis</name>
    <dbReference type="NCBI Taxonomy" id="1480154"/>
    <lineage>
        <taxon>Eukaryota</taxon>
        <taxon>Viridiplantae</taxon>
        <taxon>Streptophyta</taxon>
        <taxon>Embryophyta</taxon>
        <taxon>Marchantiophyta</taxon>
        <taxon>Marchantiopsida</taxon>
        <taxon>Marchantiidae</taxon>
        <taxon>Marchantiales</taxon>
        <taxon>Marchantiaceae</taxon>
        <taxon>Marchantia</taxon>
    </lineage>
</organism>
<dbReference type="AlphaFoldDB" id="A0A176WKY4"/>
<dbReference type="UniPathway" id="UPA00904">
    <property type="reaction ID" value="UER00874"/>
</dbReference>
<comment type="function">
    <text evidence="12">Catalyzes the interconversion of methylthioribose-1-phosphate (MTR-1-P) into methylthioribulose-1-phosphate (MTRu-1-P).</text>
</comment>
<comment type="similarity">
    <text evidence="12">Belongs to the eIF-2B alpha/beta/delta subunits family. MtnA subfamily.</text>
</comment>
<dbReference type="GO" id="GO:0019509">
    <property type="term" value="P:L-methionine salvage from methylthioadenosine"/>
    <property type="evidence" value="ECO:0007669"/>
    <property type="project" value="UniProtKB-UniRule"/>
</dbReference>
<accession>A0A176WKY4</accession>
<dbReference type="InterPro" id="IPR037171">
    <property type="entry name" value="NagB/RpiA_transferase-like"/>
</dbReference>
<proteinExistence type="inferred from homology"/>
<evidence type="ECO:0000256" key="3">
    <source>
        <dbReference type="ARBA" id="ARBA00022490"/>
    </source>
</evidence>
<dbReference type="FunFam" id="1.20.120.420:FF:000003">
    <property type="entry name" value="Methylthioribose-1-phosphate isomerase"/>
    <property type="match status" value="1"/>
</dbReference>
<keyword evidence="10 12" id="KW-0413">Isomerase</keyword>
<keyword evidence="6" id="KW-0547">Nucleotide-binding</keyword>
<evidence type="ECO:0000256" key="9">
    <source>
        <dbReference type="ARBA" id="ARBA00023167"/>
    </source>
</evidence>
<comment type="caution">
    <text evidence="15">The sequence shown here is derived from an EMBL/GenBank/DDBJ whole genome shotgun (WGS) entry which is preliminary data.</text>
</comment>
<dbReference type="GO" id="GO:0005524">
    <property type="term" value="F:ATP binding"/>
    <property type="evidence" value="ECO:0007669"/>
    <property type="project" value="UniProtKB-KW"/>
</dbReference>
<dbReference type="SUPFAM" id="SSF56112">
    <property type="entry name" value="Protein kinase-like (PK-like)"/>
    <property type="match status" value="1"/>
</dbReference>
<dbReference type="EMBL" id="LVLJ01000695">
    <property type="protein sequence ID" value="OAE33025.1"/>
    <property type="molecule type" value="Genomic_DNA"/>
</dbReference>
<comment type="subunit">
    <text evidence="2">Homodimer.</text>
</comment>
<keyword evidence="7" id="KW-0418">Kinase</keyword>
<evidence type="ECO:0000313" key="16">
    <source>
        <dbReference type="Proteomes" id="UP000077202"/>
    </source>
</evidence>
<dbReference type="GO" id="GO:0005634">
    <property type="term" value="C:nucleus"/>
    <property type="evidence" value="ECO:0007669"/>
    <property type="project" value="UniProtKB-SubCell"/>
</dbReference>
<evidence type="ECO:0000256" key="7">
    <source>
        <dbReference type="ARBA" id="ARBA00022777"/>
    </source>
</evidence>
<dbReference type="GO" id="GO:0046522">
    <property type="term" value="F:S-methyl-5-thioribose kinase activity"/>
    <property type="evidence" value="ECO:0007669"/>
    <property type="project" value="InterPro"/>
</dbReference>
<dbReference type="NCBIfam" id="TIGR01767">
    <property type="entry name" value="MTRK"/>
    <property type="match status" value="1"/>
</dbReference>
<dbReference type="InterPro" id="IPR042529">
    <property type="entry name" value="IF_2B-like_C"/>
</dbReference>
<dbReference type="InterPro" id="IPR011009">
    <property type="entry name" value="Kinase-like_dom_sf"/>
</dbReference>
<dbReference type="GO" id="GO:0046523">
    <property type="term" value="F:S-methyl-5-thioribose-1-phosphate isomerase activity"/>
    <property type="evidence" value="ECO:0007669"/>
    <property type="project" value="UniProtKB-UniRule"/>
</dbReference>
<reference evidence="15" key="1">
    <citation type="submission" date="2016-03" db="EMBL/GenBank/DDBJ databases">
        <title>Mechanisms controlling the formation of the plant cell surface in tip-growing cells are functionally conserved among land plants.</title>
        <authorList>
            <person name="Honkanen S."/>
            <person name="Jones V.A."/>
            <person name="Morieri G."/>
            <person name="Champion C."/>
            <person name="Hetherington A.J."/>
            <person name="Kelly S."/>
            <person name="Saint-Marcoux D."/>
            <person name="Proust H."/>
            <person name="Prescott H."/>
            <person name="Dolan L."/>
        </authorList>
    </citation>
    <scope>NUCLEOTIDE SEQUENCE [LARGE SCALE GENOMIC DNA]</scope>
    <source>
        <tissue evidence="15">Whole gametophyte</tissue>
    </source>
</reference>
<dbReference type="InterPro" id="IPR000649">
    <property type="entry name" value="IF-2B-related"/>
</dbReference>
<dbReference type="PANTHER" id="PTHR34273:SF2">
    <property type="entry name" value="METHYLTHIORIBOSE KINASE"/>
    <property type="match status" value="1"/>
</dbReference>
<dbReference type="NCBIfam" id="NF004326">
    <property type="entry name" value="PRK05720.1"/>
    <property type="match status" value="1"/>
</dbReference>
<feature type="active site" description="Proton donor" evidence="12">
    <location>
        <position position="253"/>
    </location>
</feature>
<evidence type="ECO:0000256" key="2">
    <source>
        <dbReference type="ARBA" id="ARBA00011738"/>
    </source>
</evidence>
<evidence type="ECO:0000256" key="13">
    <source>
        <dbReference type="SAM" id="MobiDB-lite"/>
    </source>
</evidence>
<comment type="subcellular location">
    <subcellularLocation>
        <location evidence="12">Cytoplasm</location>
    </subcellularLocation>
    <subcellularLocation>
        <location evidence="12">Nucleus</location>
    </subcellularLocation>
</comment>